<evidence type="ECO:0000256" key="5">
    <source>
        <dbReference type="SAM" id="MobiDB-lite"/>
    </source>
</evidence>
<dbReference type="CDD" id="cd14014">
    <property type="entry name" value="STKc_PknB_like"/>
    <property type="match status" value="1"/>
</dbReference>
<feature type="domain" description="Protein kinase" evidence="6">
    <location>
        <begin position="1"/>
        <end position="257"/>
    </location>
</feature>
<dbReference type="PANTHER" id="PTHR43289">
    <property type="entry name" value="MITOGEN-ACTIVATED PROTEIN KINASE KINASE KINASE 20-RELATED"/>
    <property type="match status" value="1"/>
</dbReference>
<dbReference type="SUPFAM" id="SSF56112">
    <property type="entry name" value="Protein kinase-like (PK-like)"/>
    <property type="match status" value="1"/>
</dbReference>
<dbReference type="RefSeq" id="WP_225272596.1">
    <property type="nucleotide sequence ID" value="NZ_CP084058.1"/>
</dbReference>
<gene>
    <name evidence="7" type="ORF">BN4615_P2909</name>
</gene>
<keyword evidence="2" id="KW-0547">Nucleotide-binding</keyword>
<dbReference type="InterPro" id="IPR000719">
    <property type="entry name" value="Prot_kinase_dom"/>
</dbReference>
<reference evidence="7" key="1">
    <citation type="submission" date="2016-04" db="EMBL/GenBank/DDBJ databases">
        <authorList>
            <person name="Evans L.H."/>
            <person name="Alamgir A."/>
            <person name="Owens N."/>
            <person name="Weber N.D."/>
            <person name="Virtaneva K."/>
            <person name="Barbian K."/>
            <person name="Babar A."/>
            <person name="Rosenke K."/>
        </authorList>
    </citation>
    <scope>NUCLEOTIDE SEQUENCE</scope>
    <source>
        <strain evidence="7">Nono1</strain>
    </source>
</reference>
<sequence length="638" mass="67194">MPEITELRAGDPTEVAEYRLTGRLTAQVFTGRSRSGEPVLVRLLPPEMEPEPFLRAMEPLRGVSAVGTAQILGAGVFGEQAYLVTEFVDGPALKDVGGTFDGVGLYRLAAGTITALVAIHQAGLAHGDIRPGNVLLGPDGPRVIDAGLEQAMAAASVSTRKVAVPAYTAPERLRGGEAGAAADVFSWAATMVFAVSGASPFEGGSMSATVDRIVNQPPDLPDLGELHGLIARCLDKDPAARPAASDVLLRLVGQTSLLSGQVSHGPSPPETAPPARRSLNVAALAAAFAAGALLSGAGVYALTGDRAATVTRAAATPAASGSPATPTVAVSQTAAPEEKVEKKAATDLEVKDIDAVLHEHPSDSMRLTSFLGASGQFTSYVREKGGAFRTVGRFEQPLLSPGGDWVALNPLLKYQGTDLDQVKFTKLSTGESFVVSTVKKPLSTSRPFWSRDGGKLLLSVYDMENEPARIVGFVVVDVAARKAVHVETEYADDATLAYNFAPDGTVVRGFWDGENKGIEFYDLSGQVTKTMHWVGHPKGGEWFSPSGKRLATVCPSGKDYCVWDLQSGARQATVPFSTGEGSFLGWFNEKHLLVQDPGKKKGTAQIKIIDLTGDTSRVLVDLATDKPHMLQFARVPAS</sequence>
<evidence type="ECO:0000256" key="4">
    <source>
        <dbReference type="ARBA" id="ARBA00022840"/>
    </source>
</evidence>
<evidence type="ECO:0000256" key="1">
    <source>
        <dbReference type="ARBA" id="ARBA00022679"/>
    </source>
</evidence>
<keyword evidence="7" id="KW-0723">Serine/threonine-protein kinase</keyword>
<feature type="region of interest" description="Disordered" evidence="5">
    <location>
        <begin position="315"/>
        <end position="343"/>
    </location>
</feature>
<feature type="compositionally biased region" description="Low complexity" evidence="5">
    <location>
        <begin position="315"/>
        <end position="329"/>
    </location>
</feature>
<name>A0A1M4E3H8_9ACTN</name>
<dbReference type="SUPFAM" id="SSF50960">
    <property type="entry name" value="TolB, C-terminal domain"/>
    <property type="match status" value="1"/>
</dbReference>
<evidence type="ECO:0000259" key="6">
    <source>
        <dbReference type="PROSITE" id="PS50011"/>
    </source>
</evidence>
<evidence type="ECO:0000256" key="2">
    <source>
        <dbReference type="ARBA" id="ARBA00022741"/>
    </source>
</evidence>
<dbReference type="AlphaFoldDB" id="A0A1M4E3H8"/>
<dbReference type="GO" id="GO:0004674">
    <property type="term" value="F:protein serine/threonine kinase activity"/>
    <property type="evidence" value="ECO:0007669"/>
    <property type="project" value="UniProtKB-KW"/>
</dbReference>
<accession>A0A1M4E3H8</accession>
<dbReference type="GO" id="GO:0005524">
    <property type="term" value="F:ATP binding"/>
    <property type="evidence" value="ECO:0007669"/>
    <property type="project" value="UniProtKB-KW"/>
</dbReference>
<dbReference type="PROSITE" id="PS50011">
    <property type="entry name" value="PROTEIN_KINASE_DOM"/>
    <property type="match status" value="1"/>
</dbReference>
<evidence type="ECO:0000313" key="7">
    <source>
        <dbReference type="EMBL" id="SBO93395.1"/>
    </source>
</evidence>
<dbReference type="InterPro" id="IPR011042">
    <property type="entry name" value="6-blade_b-propeller_TolB-like"/>
</dbReference>
<dbReference type="PANTHER" id="PTHR43289:SF34">
    <property type="entry name" value="SERINE_THREONINE-PROTEIN KINASE YBDM-RELATED"/>
    <property type="match status" value="1"/>
</dbReference>
<dbReference type="Pfam" id="PF00069">
    <property type="entry name" value="Pkinase"/>
    <property type="match status" value="1"/>
</dbReference>
<evidence type="ECO:0000256" key="3">
    <source>
        <dbReference type="ARBA" id="ARBA00022777"/>
    </source>
</evidence>
<keyword evidence="1" id="KW-0808">Transferase</keyword>
<dbReference type="Gene3D" id="1.10.510.10">
    <property type="entry name" value="Transferase(Phosphotransferase) domain 1"/>
    <property type="match status" value="1"/>
</dbReference>
<proteinExistence type="predicted"/>
<keyword evidence="4" id="KW-0067">ATP-binding</keyword>
<dbReference type="EMBL" id="LT559118">
    <property type="protein sequence ID" value="SBO93395.1"/>
    <property type="molecule type" value="Genomic_DNA"/>
</dbReference>
<keyword evidence="3 7" id="KW-0418">Kinase</keyword>
<organism evidence="7">
    <name type="scientific">Nonomuraea gerenzanensis</name>
    <dbReference type="NCBI Taxonomy" id="93944"/>
    <lineage>
        <taxon>Bacteria</taxon>
        <taxon>Bacillati</taxon>
        <taxon>Actinomycetota</taxon>
        <taxon>Actinomycetes</taxon>
        <taxon>Streptosporangiales</taxon>
        <taxon>Streptosporangiaceae</taxon>
        <taxon>Nonomuraea</taxon>
    </lineage>
</organism>
<protein>
    <submittedName>
        <fullName evidence="7">Serine/threonine protein kinase</fullName>
    </submittedName>
</protein>
<dbReference type="InterPro" id="IPR011009">
    <property type="entry name" value="Kinase-like_dom_sf"/>
</dbReference>
<dbReference type="Gene3D" id="2.120.10.30">
    <property type="entry name" value="TolB, C-terminal domain"/>
    <property type="match status" value="1"/>
</dbReference>